<evidence type="ECO:0000313" key="1">
    <source>
        <dbReference type="Ensembl" id="ENSCSAVP00000005999.1"/>
    </source>
</evidence>
<dbReference type="Ensembl" id="ENSCSAVT00000006075.1">
    <property type="protein sequence ID" value="ENSCSAVP00000005999.1"/>
    <property type="gene ID" value="ENSCSAVG00000003580.1"/>
</dbReference>
<organism evidence="1 2">
    <name type="scientific">Ciona savignyi</name>
    <name type="common">Pacific transparent sea squirt</name>
    <dbReference type="NCBI Taxonomy" id="51511"/>
    <lineage>
        <taxon>Eukaryota</taxon>
        <taxon>Metazoa</taxon>
        <taxon>Chordata</taxon>
        <taxon>Tunicata</taxon>
        <taxon>Ascidiacea</taxon>
        <taxon>Phlebobranchia</taxon>
        <taxon>Cionidae</taxon>
        <taxon>Ciona</taxon>
    </lineage>
</organism>
<dbReference type="Proteomes" id="UP000007875">
    <property type="component" value="Unassembled WGS sequence"/>
</dbReference>
<dbReference type="InParanoid" id="H2YKZ7"/>
<reference evidence="2" key="1">
    <citation type="submission" date="2003-08" db="EMBL/GenBank/DDBJ databases">
        <authorList>
            <person name="Birren B."/>
            <person name="Nusbaum C."/>
            <person name="Abebe A."/>
            <person name="Abouelleil A."/>
            <person name="Adekoya E."/>
            <person name="Ait-zahra M."/>
            <person name="Allen N."/>
            <person name="Allen T."/>
            <person name="An P."/>
            <person name="Anderson M."/>
            <person name="Anderson S."/>
            <person name="Arachchi H."/>
            <person name="Armbruster J."/>
            <person name="Bachantsang P."/>
            <person name="Baldwin J."/>
            <person name="Barry A."/>
            <person name="Bayul T."/>
            <person name="Blitshsteyn B."/>
            <person name="Bloom T."/>
            <person name="Blye J."/>
            <person name="Boguslavskiy L."/>
            <person name="Borowsky M."/>
            <person name="Boukhgalter B."/>
            <person name="Brunache A."/>
            <person name="Butler J."/>
            <person name="Calixte N."/>
            <person name="Calvo S."/>
            <person name="Camarata J."/>
            <person name="Campo K."/>
            <person name="Chang J."/>
            <person name="Cheshatsang Y."/>
            <person name="Citroen M."/>
            <person name="Collymore A."/>
            <person name="Considine T."/>
            <person name="Cook A."/>
            <person name="Cooke P."/>
            <person name="Corum B."/>
            <person name="Cuomo C."/>
            <person name="David R."/>
            <person name="Dawoe T."/>
            <person name="Degray S."/>
            <person name="Dodge S."/>
            <person name="Dooley K."/>
            <person name="Dorje P."/>
            <person name="Dorjee K."/>
            <person name="Dorris L."/>
            <person name="Duffey N."/>
            <person name="Dupes A."/>
            <person name="Elkins T."/>
            <person name="Engels R."/>
            <person name="Erickson J."/>
            <person name="Farina A."/>
            <person name="Faro S."/>
            <person name="Ferreira P."/>
            <person name="Fischer H."/>
            <person name="Fitzgerald M."/>
            <person name="Foley K."/>
            <person name="Gage D."/>
            <person name="Galagan J."/>
            <person name="Gearin G."/>
            <person name="Gnerre S."/>
            <person name="Gnirke A."/>
            <person name="Goyette A."/>
            <person name="Graham J."/>
            <person name="Grandbois E."/>
            <person name="Gyaltsen K."/>
            <person name="Hafez N."/>
            <person name="Hagopian D."/>
            <person name="Hagos B."/>
            <person name="Hall J."/>
            <person name="Hatcher B."/>
            <person name="Heller A."/>
            <person name="Higgins H."/>
            <person name="Honan T."/>
            <person name="Horn A."/>
            <person name="Houde N."/>
            <person name="Hughes L."/>
            <person name="Hulme W."/>
            <person name="Husby E."/>
            <person name="Iliev I."/>
            <person name="Jaffe D."/>
            <person name="Jones C."/>
            <person name="Kamal M."/>
            <person name="Kamat A."/>
            <person name="Kamvysselis M."/>
            <person name="Karlsson E."/>
            <person name="Kells C."/>
            <person name="Kieu A."/>
            <person name="Kisner P."/>
            <person name="Kodira C."/>
            <person name="Kulbokas E."/>
            <person name="Labutti K."/>
            <person name="Lama D."/>
            <person name="Landers T."/>
            <person name="Leger J."/>
            <person name="Levine S."/>
            <person name="Lewis D."/>
            <person name="Lewis T."/>
            <person name="Lindblad-toh K."/>
            <person name="Liu X."/>
            <person name="Lokyitsang T."/>
            <person name="Lokyitsang Y."/>
            <person name="Lucien O."/>
            <person name="Lui A."/>
            <person name="Ma L.J."/>
            <person name="Mabbitt R."/>
            <person name="Macdonald J."/>
            <person name="Maclean C."/>
            <person name="Major J."/>
            <person name="Manning J."/>
            <person name="Marabella R."/>
            <person name="Maru K."/>
            <person name="Matthews C."/>
            <person name="Mauceli E."/>
            <person name="Mccarthy M."/>
            <person name="Mcdonough S."/>
            <person name="Mcghee T."/>
            <person name="Meldrim J."/>
            <person name="Meneus L."/>
            <person name="Mesirov J."/>
            <person name="Mihalev A."/>
            <person name="Mihova T."/>
            <person name="Mikkelsen T."/>
            <person name="Mlenga V."/>
            <person name="Moru K."/>
            <person name="Mozes J."/>
            <person name="Mulrain L."/>
            <person name="Munson G."/>
            <person name="Naylor J."/>
            <person name="Newes C."/>
            <person name="Nguyen C."/>
            <person name="Nguyen N."/>
            <person name="Nguyen T."/>
            <person name="Nicol R."/>
            <person name="Nielsen C."/>
            <person name="Nizzari M."/>
            <person name="Norbu C."/>
            <person name="Norbu N."/>
            <person name="O'donnell P."/>
            <person name="Okoawo O."/>
            <person name="O'leary S."/>
            <person name="Omotosho B."/>
            <person name="O'neill K."/>
            <person name="Osman S."/>
            <person name="Parker S."/>
            <person name="Perrin D."/>
            <person name="Phunkhang P."/>
            <person name="Piqani B."/>
            <person name="Purcell S."/>
            <person name="Rachupka T."/>
            <person name="Ramasamy U."/>
            <person name="Rameau R."/>
            <person name="Ray V."/>
            <person name="Raymond C."/>
            <person name="Retta R."/>
            <person name="Richardson S."/>
            <person name="Rise C."/>
            <person name="Rodriguez J."/>
            <person name="Rogers J."/>
            <person name="Rogov P."/>
            <person name="Rutman M."/>
            <person name="Schupbach R."/>
            <person name="Seaman C."/>
            <person name="Settipalli S."/>
            <person name="Sharpe T."/>
            <person name="Sheridan J."/>
            <person name="Sherpa N."/>
            <person name="Shi J."/>
            <person name="Smirnov S."/>
            <person name="Smith C."/>
            <person name="Sougnez C."/>
            <person name="Spencer B."/>
            <person name="Stalker J."/>
            <person name="Stange-thomann N."/>
            <person name="Stavropoulos S."/>
            <person name="Stetson K."/>
            <person name="Stone C."/>
            <person name="Stone S."/>
            <person name="Stubbs M."/>
            <person name="Talamas J."/>
            <person name="Tchuinga P."/>
            <person name="Tenzing P."/>
            <person name="Tesfaye S."/>
            <person name="Theodore J."/>
            <person name="Thoulutsang Y."/>
            <person name="Topham K."/>
            <person name="Towey S."/>
            <person name="Tsamla T."/>
            <person name="Tsomo N."/>
            <person name="Vallee D."/>
            <person name="Vassiliev H."/>
            <person name="Venkataraman V."/>
            <person name="Vinson J."/>
            <person name="Vo A."/>
            <person name="Wade C."/>
            <person name="Wang S."/>
            <person name="Wangchuk T."/>
            <person name="Wangdi T."/>
            <person name="Whittaker C."/>
            <person name="Wilkinson J."/>
            <person name="Wu Y."/>
            <person name="Wyman D."/>
            <person name="Yadav S."/>
            <person name="Yang S."/>
            <person name="Yang X."/>
            <person name="Yeager S."/>
            <person name="Yee E."/>
            <person name="Young G."/>
            <person name="Zainoun J."/>
            <person name="Zembeck L."/>
            <person name="Zimmer A."/>
            <person name="Zody M."/>
            <person name="Lander E."/>
        </authorList>
    </citation>
    <scope>NUCLEOTIDE SEQUENCE [LARGE SCALE GENOMIC DNA]</scope>
</reference>
<evidence type="ECO:0000313" key="2">
    <source>
        <dbReference type="Proteomes" id="UP000007875"/>
    </source>
</evidence>
<sequence length="169" mass="19172">MVERTFLKIQREGITSKYLGRINYKPKNRHRESKIDKVIRWSEQHPIVYRALPCSDIEVPAEREMPECLKRRLHESSLAKQANRMVARQKMFGILRTRSPDRMSRLTSPCPSAVSDHYSCGSLSYRGSSVVLETPSTSFLPAATPSSSIFPHTESSCNFRSKTVLGLTG</sequence>
<reference evidence="1" key="2">
    <citation type="submission" date="2025-08" db="UniProtKB">
        <authorList>
            <consortium name="Ensembl"/>
        </authorList>
    </citation>
    <scope>IDENTIFICATION</scope>
</reference>
<reference evidence="1" key="3">
    <citation type="submission" date="2025-09" db="UniProtKB">
        <authorList>
            <consortium name="Ensembl"/>
        </authorList>
    </citation>
    <scope>IDENTIFICATION</scope>
</reference>
<keyword evidence="2" id="KW-1185">Reference proteome</keyword>
<dbReference type="OMA" id="VIRWSEQ"/>
<protein>
    <submittedName>
        <fullName evidence="1">Uncharacterized protein</fullName>
    </submittedName>
</protein>
<dbReference type="HOGENOM" id="CLU_1577944_0_0_1"/>
<dbReference type="AlphaFoldDB" id="H2YKZ7"/>
<dbReference type="GeneTree" id="ENSGT00660000097151"/>
<accession>H2YKZ7</accession>
<name>H2YKZ7_CIOSA</name>
<proteinExistence type="predicted"/>